<evidence type="ECO:0000313" key="2">
    <source>
        <dbReference type="EMBL" id="AIF01503.1"/>
    </source>
</evidence>
<dbReference type="GO" id="GO:0008270">
    <property type="term" value="F:zinc ion binding"/>
    <property type="evidence" value="ECO:0007669"/>
    <property type="project" value="InterPro"/>
</dbReference>
<keyword evidence="2" id="KW-0808">Transferase</keyword>
<dbReference type="CDD" id="cd03311">
    <property type="entry name" value="CIMS_C_terminal_like"/>
    <property type="match status" value="1"/>
</dbReference>
<dbReference type="Gene3D" id="3.20.20.210">
    <property type="match status" value="1"/>
</dbReference>
<dbReference type="InterPro" id="IPR038071">
    <property type="entry name" value="UROD/MetE-like_sf"/>
</dbReference>
<dbReference type="GO" id="GO:0003871">
    <property type="term" value="F:5-methyltetrahydropteroyltriglutamate-homocysteine S-methyltransferase activity"/>
    <property type="evidence" value="ECO:0007669"/>
    <property type="project" value="UniProtKB-EC"/>
</dbReference>
<dbReference type="PANTHER" id="PTHR43844">
    <property type="entry name" value="METHIONINE SYNTHASE"/>
    <property type="match status" value="1"/>
</dbReference>
<dbReference type="PANTHER" id="PTHR43844:SF2">
    <property type="entry name" value="SYNTHASE, VITAMIN-B12 INDEPENDENT, PUTATIVE (AFU_ORTHOLOGUE AFUA_3G12060)-RELATED"/>
    <property type="match status" value="1"/>
</dbReference>
<accession>A0A075GIV9</accession>
<reference evidence="2" key="1">
    <citation type="journal article" date="2014" name="Genome Biol. Evol.">
        <title>Pangenome evidence for extensive interdomain horizontal transfer affecting lineage core and shell genes in uncultured planktonic thaumarchaeota and euryarchaeota.</title>
        <authorList>
            <person name="Deschamps P."/>
            <person name="Zivanovic Y."/>
            <person name="Moreira D."/>
            <person name="Rodriguez-Valera F."/>
            <person name="Lopez-Garcia P."/>
        </authorList>
    </citation>
    <scope>NUCLEOTIDE SEQUENCE</scope>
</reference>
<proteinExistence type="predicted"/>
<protein>
    <submittedName>
        <fullName evidence="2">Methionine synthase vitamin-B12 independent (MetE)</fullName>
        <ecNumber evidence="2">2.1.1.14</ecNumber>
    </submittedName>
</protein>
<gene>
    <name evidence="2" type="primary">metE</name>
</gene>
<organism evidence="2">
    <name type="scientific">uncultured marine group II/III euryarchaeote KM3_149_A03</name>
    <dbReference type="NCBI Taxonomy" id="1457884"/>
    <lineage>
        <taxon>Archaea</taxon>
        <taxon>Methanobacteriati</taxon>
        <taxon>Methanobacteriota</taxon>
        <taxon>environmental samples</taxon>
    </lineage>
</organism>
<dbReference type="Pfam" id="PF01717">
    <property type="entry name" value="Meth_synt_2"/>
    <property type="match status" value="1"/>
</dbReference>
<keyword evidence="2" id="KW-0489">Methyltransferase</keyword>
<sequence length="355" mass="39331">MSQLPLFPSSIIGSMPRPAFVRRLIADDWEGNEQEYRQRMEAAVRFVVALQEEAGLDVVSDGEWWRKSYIGVIAELANGFELSLNPADGRPWTIVVDRLSPRQPGFIAREVELLKTLTDRAIKITLPAPALLGERMWDAEKSAAAYPTREDFVRDAVPILRRELELLRTSGATIVQVDDPHLCLFVDPAVRQGYENPDQAADFAVDMNNQLIDGVDDVTVAVHLCRRAGARARGDANHQGGFETIMPQLQRLRAKHVTMEFTTAGAGEMSVLRELGEDVDVGLGCVSCQPGQVDSVETIVERVEMALEFLDPSRITLNPDCGFAPGSAAEVSLDEVFQKLVNEVEAARQLREKYS</sequence>
<dbReference type="EC" id="2.1.1.14" evidence="2"/>
<dbReference type="EMBL" id="KF900622">
    <property type="protein sequence ID" value="AIF01503.1"/>
    <property type="molecule type" value="Genomic_DNA"/>
</dbReference>
<dbReference type="InterPro" id="IPR002629">
    <property type="entry name" value="Met_Synth_C/arc"/>
</dbReference>
<dbReference type="GO" id="GO:0009086">
    <property type="term" value="P:methionine biosynthetic process"/>
    <property type="evidence" value="ECO:0007669"/>
    <property type="project" value="InterPro"/>
</dbReference>
<dbReference type="GO" id="GO:0032259">
    <property type="term" value="P:methylation"/>
    <property type="evidence" value="ECO:0007669"/>
    <property type="project" value="UniProtKB-KW"/>
</dbReference>
<name>A0A075GIV9_9EURY</name>
<dbReference type="SUPFAM" id="SSF51726">
    <property type="entry name" value="UROD/MetE-like"/>
    <property type="match status" value="1"/>
</dbReference>
<feature type="domain" description="Cobalamin-independent methionine synthase MetE C-terminal/archaeal" evidence="1">
    <location>
        <begin position="7"/>
        <end position="348"/>
    </location>
</feature>
<evidence type="ECO:0000259" key="1">
    <source>
        <dbReference type="Pfam" id="PF01717"/>
    </source>
</evidence>
<dbReference type="AlphaFoldDB" id="A0A075GIV9"/>